<evidence type="ECO:0000313" key="1">
    <source>
        <dbReference type="EMBL" id="MBL6445644.1"/>
    </source>
</evidence>
<organism evidence="1 2">
    <name type="scientific">Fulvivirga marina</name>
    <dbReference type="NCBI Taxonomy" id="2494733"/>
    <lineage>
        <taxon>Bacteria</taxon>
        <taxon>Pseudomonadati</taxon>
        <taxon>Bacteroidota</taxon>
        <taxon>Cytophagia</taxon>
        <taxon>Cytophagales</taxon>
        <taxon>Fulvivirgaceae</taxon>
        <taxon>Fulvivirga</taxon>
    </lineage>
</organism>
<dbReference type="Gene3D" id="1.10.490.110">
    <property type="entry name" value="Uncharacterized conserved protein DUF2267"/>
    <property type="match status" value="1"/>
</dbReference>
<accession>A0A937FTU7</accession>
<name>A0A937FTU7_9BACT</name>
<protein>
    <submittedName>
        <fullName evidence="1">DUF2267 domain-containing protein</fullName>
    </submittedName>
</protein>
<proteinExistence type="predicted"/>
<reference evidence="1" key="1">
    <citation type="submission" date="2021-01" db="EMBL/GenBank/DDBJ databases">
        <title>Fulvivirga kasyanovii gen. nov., sp nov., a novel member of the phylum Bacteroidetes isolated from seawater in a mussel farm.</title>
        <authorList>
            <person name="Zhao L.-H."/>
            <person name="Wang Z.-J."/>
        </authorList>
    </citation>
    <scope>NUCLEOTIDE SEQUENCE</scope>
    <source>
        <strain evidence="1">29W222</strain>
    </source>
</reference>
<dbReference type="RefSeq" id="WP_202855183.1">
    <property type="nucleotide sequence ID" value="NZ_JAEUGD010000016.1"/>
</dbReference>
<comment type="caution">
    <text evidence="1">The sequence shown here is derived from an EMBL/GenBank/DDBJ whole genome shotgun (WGS) entry which is preliminary data.</text>
</comment>
<dbReference type="InterPro" id="IPR038282">
    <property type="entry name" value="DUF2267_sf"/>
</dbReference>
<dbReference type="EMBL" id="JAEUGD010000016">
    <property type="protein sequence ID" value="MBL6445644.1"/>
    <property type="molecule type" value="Genomic_DNA"/>
</dbReference>
<dbReference type="InterPro" id="IPR018727">
    <property type="entry name" value="DUF2267"/>
</dbReference>
<gene>
    <name evidence="1" type="ORF">JMN32_04945</name>
</gene>
<evidence type="ECO:0000313" key="2">
    <source>
        <dbReference type="Proteomes" id="UP000614216"/>
    </source>
</evidence>
<dbReference type="AlphaFoldDB" id="A0A937FTU7"/>
<sequence>MDFLKYAEKGNNILNEVAVELGFPDNKELAGRILRAVLHTLRARLTIQESFQLMAQLPLVLKGVYVEGWKYQEKPFRIKHIGEFITNVIHEDYPVGHHDIATVKDGENAIMAVLKVLRRHISEGEVQSILASIPQELHHLWGDAES</sequence>
<keyword evidence="2" id="KW-1185">Reference proteome</keyword>
<dbReference type="Pfam" id="PF10025">
    <property type="entry name" value="DUF2267"/>
    <property type="match status" value="1"/>
</dbReference>
<dbReference type="Proteomes" id="UP000614216">
    <property type="component" value="Unassembled WGS sequence"/>
</dbReference>